<evidence type="ECO:0000256" key="4">
    <source>
        <dbReference type="ARBA" id="ARBA00011962"/>
    </source>
</evidence>
<dbReference type="EMBL" id="CP108318">
    <property type="protein sequence ID" value="WTW60240.1"/>
    <property type="molecule type" value="Genomic_DNA"/>
</dbReference>
<organism evidence="16">
    <name type="scientific">Streptomyces sp. NBC_00003</name>
    <dbReference type="NCBI Taxonomy" id="2903608"/>
    <lineage>
        <taxon>Bacteria</taxon>
        <taxon>Bacillati</taxon>
        <taxon>Actinomycetota</taxon>
        <taxon>Actinomycetes</taxon>
        <taxon>Kitasatosporales</taxon>
        <taxon>Streptomycetaceae</taxon>
        <taxon>Streptomyces</taxon>
    </lineage>
</organism>
<dbReference type="Pfam" id="PF18085">
    <property type="entry name" value="Mak_N_cap"/>
    <property type="match status" value="1"/>
</dbReference>
<dbReference type="InterPro" id="IPR011009">
    <property type="entry name" value="Kinase-like_dom_sf"/>
</dbReference>
<evidence type="ECO:0000256" key="8">
    <source>
        <dbReference type="ARBA" id="ARBA00022741"/>
    </source>
</evidence>
<keyword evidence="11" id="KW-0320">Glycogen biosynthesis</keyword>
<comment type="pathway">
    <text evidence="1">Glycan biosynthesis; glycogen biosynthesis.</text>
</comment>
<evidence type="ECO:0000256" key="1">
    <source>
        <dbReference type="ARBA" id="ARBA00004964"/>
    </source>
</evidence>
<evidence type="ECO:0000256" key="6">
    <source>
        <dbReference type="ARBA" id="ARBA00022600"/>
    </source>
</evidence>
<comment type="subunit">
    <text evidence="3">Monomer.</text>
</comment>
<feature type="domain" description="Maltokinase N-terminal cap" evidence="15">
    <location>
        <begin position="21"/>
        <end position="108"/>
    </location>
</feature>
<evidence type="ECO:0000256" key="12">
    <source>
        <dbReference type="ARBA" id="ARBA00023277"/>
    </source>
</evidence>
<dbReference type="AlphaFoldDB" id="A0AAU2UZL6"/>
<dbReference type="GO" id="GO:0005978">
    <property type="term" value="P:glycogen biosynthetic process"/>
    <property type="evidence" value="ECO:0007669"/>
    <property type="project" value="UniProtKB-KW"/>
</dbReference>
<evidence type="ECO:0000256" key="3">
    <source>
        <dbReference type="ARBA" id="ARBA00011245"/>
    </source>
</evidence>
<keyword evidence="10" id="KW-0067">ATP-binding</keyword>
<keyword evidence="6" id="KW-0321">Glycogen metabolism</keyword>
<comment type="catalytic activity">
    <reaction evidence="14">
        <text>D-maltose + ATP = alpha-maltose 1-phosphate + ADP + H(+)</text>
        <dbReference type="Rhea" id="RHEA:31915"/>
        <dbReference type="ChEBI" id="CHEBI:15378"/>
        <dbReference type="ChEBI" id="CHEBI:17306"/>
        <dbReference type="ChEBI" id="CHEBI:30616"/>
        <dbReference type="ChEBI" id="CHEBI:63576"/>
        <dbReference type="ChEBI" id="CHEBI:456216"/>
        <dbReference type="EC" id="2.7.1.175"/>
    </reaction>
</comment>
<keyword evidence="12" id="KW-0119">Carbohydrate metabolism</keyword>
<evidence type="ECO:0000256" key="9">
    <source>
        <dbReference type="ARBA" id="ARBA00022777"/>
    </source>
</evidence>
<evidence type="ECO:0000313" key="16">
    <source>
        <dbReference type="EMBL" id="WTW60240.1"/>
    </source>
</evidence>
<evidence type="ECO:0000259" key="15">
    <source>
        <dbReference type="Pfam" id="PF18085"/>
    </source>
</evidence>
<keyword evidence="8" id="KW-0547">Nucleotide-binding</keyword>
<dbReference type="SUPFAM" id="SSF56112">
    <property type="entry name" value="Protein kinase-like (PK-like)"/>
    <property type="match status" value="1"/>
</dbReference>
<evidence type="ECO:0000256" key="2">
    <source>
        <dbReference type="ARBA" id="ARBA00006219"/>
    </source>
</evidence>
<comment type="similarity">
    <text evidence="2">Belongs to the aminoglycoside phosphotransferase family.</text>
</comment>
<evidence type="ECO:0000256" key="11">
    <source>
        <dbReference type="ARBA" id="ARBA00023056"/>
    </source>
</evidence>
<evidence type="ECO:0000256" key="10">
    <source>
        <dbReference type="ARBA" id="ARBA00022840"/>
    </source>
</evidence>
<sequence>MSVTATEPGILAPLLPALEPWLTTRRWFAGGGGPLAELTPVAVTVVREQSPALVHAVLRVRHAGGPERLYQLLLGLRPDLPARLAPAAIAEVPDGPWRGWTLYEAVEDPALLGVLLRTLAVRDRTGGPRLERTSALPLPVGLVPRALTAEQSNSTVAYGDRLLLKLYRRPEPGPHAEIETLRALTEQRCTRTPRLHGALGTDAPGGEGLVLGLLEDFLPAEADGWESAVRHATDRIEGSCRTIAATGGFTAHARTLGQAVAEVHTALAEAFPRHLLEPGEVTDDAARMKRRLAEATEEVPALARYRTALGALYEDYATTAARGCPTLAQRTHGDLHLGQALRAADGWRIIDFEGQPATPAAERSRPQSALRDVASMLRSFDYAARTALADVRERSADAGPGPRLRYTRRAYAWAVRNRRAFCDGYRDAGGADPYCRPVPLRAFEADKAVYEAVYEARHRPALLPVPLAALHRLAGPR</sequence>
<evidence type="ECO:0000256" key="13">
    <source>
        <dbReference type="ARBA" id="ARBA00031251"/>
    </source>
</evidence>
<evidence type="ECO:0000256" key="5">
    <source>
        <dbReference type="ARBA" id="ARBA00013882"/>
    </source>
</evidence>
<reference evidence="16" key="1">
    <citation type="submission" date="2022-10" db="EMBL/GenBank/DDBJ databases">
        <title>The complete genomes of actinobacterial strains from the NBC collection.</title>
        <authorList>
            <person name="Joergensen T.S."/>
            <person name="Alvarez Arevalo M."/>
            <person name="Sterndorff E.B."/>
            <person name="Faurdal D."/>
            <person name="Vuksanovic O."/>
            <person name="Mourched A.-S."/>
            <person name="Charusanti P."/>
            <person name="Shaw S."/>
            <person name="Blin K."/>
            <person name="Weber T."/>
        </authorList>
    </citation>
    <scope>NUCLEOTIDE SEQUENCE</scope>
    <source>
        <strain evidence="16">NBC_00003</strain>
    </source>
</reference>
<name>A0AAU2UZL6_9ACTN</name>
<accession>A0AAU2UZL6</accession>
<dbReference type="Gene3D" id="3.90.1200.10">
    <property type="match status" value="1"/>
</dbReference>
<protein>
    <recommendedName>
        <fullName evidence="5">Maltokinase</fullName>
        <ecNumber evidence="4">2.7.1.175</ecNumber>
    </recommendedName>
    <alternativeName>
        <fullName evidence="13">Maltose-1-phosphate synthase</fullName>
    </alternativeName>
</protein>
<dbReference type="GO" id="GO:0005524">
    <property type="term" value="F:ATP binding"/>
    <property type="evidence" value="ECO:0007669"/>
    <property type="project" value="UniProtKB-KW"/>
</dbReference>
<gene>
    <name evidence="16" type="ORF">OG549_06055</name>
</gene>
<evidence type="ECO:0000256" key="14">
    <source>
        <dbReference type="ARBA" id="ARBA00049067"/>
    </source>
</evidence>
<evidence type="ECO:0000256" key="7">
    <source>
        <dbReference type="ARBA" id="ARBA00022679"/>
    </source>
</evidence>
<dbReference type="InterPro" id="IPR040999">
    <property type="entry name" value="Mak_N_cap"/>
</dbReference>
<proteinExistence type="inferred from homology"/>
<keyword evidence="7" id="KW-0808">Transferase</keyword>
<dbReference type="GO" id="GO:0016301">
    <property type="term" value="F:kinase activity"/>
    <property type="evidence" value="ECO:0007669"/>
    <property type="project" value="UniProtKB-KW"/>
</dbReference>
<dbReference type="EC" id="2.7.1.175" evidence="4"/>
<keyword evidence="9" id="KW-0418">Kinase</keyword>